<dbReference type="GO" id="GO:0015562">
    <property type="term" value="F:efflux transmembrane transporter activity"/>
    <property type="evidence" value="ECO:0007669"/>
    <property type="project" value="InterPro"/>
</dbReference>
<dbReference type="EMBL" id="QREV01000056">
    <property type="protein sequence ID" value="RDU47878.1"/>
    <property type="molecule type" value="Genomic_DNA"/>
</dbReference>
<proteinExistence type="inferred from homology"/>
<protein>
    <submittedName>
        <fullName evidence="10">TolC family protein</fullName>
    </submittedName>
</protein>
<dbReference type="InterPro" id="IPR003423">
    <property type="entry name" value="OMP_efflux"/>
</dbReference>
<dbReference type="Gene3D" id="1.20.1600.10">
    <property type="entry name" value="Outer membrane efflux proteins (OEP)"/>
    <property type="match status" value="1"/>
</dbReference>
<organism evidence="10 11">
    <name type="scientific">Parabacteroides acidifaciens</name>
    <dbReference type="NCBI Taxonomy" id="2290935"/>
    <lineage>
        <taxon>Bacteria</taxon>
        <taxon>Pseudomonadati</taxon>
        <taxon>Bacteroidota</taxon>
        <taxon>Bacteroidia</taxon>
        <taxon>Bacteroidales</taxon>
        <taxon>Tannerellaceae</taxon>
        <taxon>Parabacteroides</taxon>
    </lineage>
</organism>
<evidence type="ECO:0000313" key="12">
    <source>
        <dbReference type="Proteomes" id="UP000629596"/>
    </source>
</evidence>
<dbReference type="GO" id="GO:1990281">
    <property type="term" value="C:efflux pump complex"/>
    <property type="evidence" value="ECO:0007669"/>
    <property type="project" value="TreeGrafter"/>
</dbReference>
<evidence type="ECO:0000256" key="6">
    <source>
        <dbReference type="ARBA" id="ARBA00023136"/>
    </source>
</evidence>
<dbReference type="SUPFAM" id="SSF56954">
    <property type="entry name" value="Outer membrane efflux proteins (OEP)"/>
    <property type="match status" value="1"/>
</dbReference>
<evidence type="ECO:0000313" key="11">
    <source>
        <dbReference type="Proteomes" id="UP000256321"/>
    </source>
</evidence>
<dbReference type="RefSeq" id="WP_115500868.1">
    <property type="nucleotide sequence ID" value="NZ_JACRTI010000056.1"/>
</dbReference>
<dbReference type="PANTHER" id="PTHR30026:SF23">
    <property type="entry name" value="TO APRF-PUTATIVE OUTER MEMBRANE EFFLUX PROTEIN OR SECRETED ALKALINE PHOSPHATASE-RELATED"/>
    <property type="match status" value="1"/>
</dbReference>
<evidence type="ECO:0000256" key="3">
    <source>
        <dbReference type="ARBA" id="ARBA00022448"/>
    </source>
</evidence>
<keyword evidence="7" id="KW-0998">Cell outer membrane</keyword>
<evidence type="ECO:0000256" key="2">
    <source>
        <dbReference type="ARBA" id="ARBA00007613"/>
    </source>
</evidence>
<feature type="chain" id="PRO_5017688240" evidence="8">
    <location>
        <begin position="24"/>
        <end position="437"/>
    </location>
</feature>
<accession>A0A3D8HAB0</accession>
<dbReference type="GO" id="GO:0015288">
    <property type="term" value="F:porin activity"/>
    <property type="evidence" value="ECO:0007669"/>
    <property type="project" value="TreeGrafter"/>
</dbReference>
<dbReference type="Proteomes" id="UP000629596">
    <property type="component" value="Unassembled WGS sequence"/>
</dbReference>
<evidence type="ECO:0000256" key="8">
    <source>
        <dbReference type="SAM" id="SignalP"/>
    </source>
</evidence>
<keyword evidence="4" id="KW-1134">Transmembrane beta strand</keyword>
<dbReference type="AlphaFoldDB" id="A0A3D8HAB0"/>
<dbReference type="PANTHER" id="PTHR30026">
    <property type="entry name" value="OUTER MEMBRANE PROTEIN TOLC"/>
    <property type="match status" value="1"/>
</dbReference>
<evidence type="ECO:0000256" key="5">
    <source>
        <dbReference type="ARBA" id="ARBA00022692"/>
    </source>
</evidence>
<comment type="subcellular location">
    <subcellularLocation>
        <location evidence="1">Cell outer membrane</location>
    </subcellularLocation>
</comment>
<feature type="signal peptide" evidence="8">
    <location>
        <begin position="1"/>
        <end position="23"/>
    </location>
</feature>
<reference evidence="10 11" key="1">
    <citation type="submission" date="2018-07" db="EMBL/GenBank/DDBJ databases">
        <title>Parabacteroides acidifaciens nov. sp., isolated from human feces.</title>
        <authorList>
            <person name="Wang Y.J."/>
        </authorList>
    </citation>
    <scope>NUCLEOTIDE SEQUENCE [LARGE SCALE GENOMIC DNA]</scope>
    <source>
        <strain evidence="10 11">426-9</strain>
    </source>
</reference>
<keyword evidence="6" id="KW-0472">Membrane</keyword>
<dbReference type="GO" id="GO:0009279">
    <property type="term" value="C:cell outer membrane"/>
    <property type="evidence" value="ECO:0007669"/>
    <property type="project" value="UniProtKB-SubCell"/>
</dbReference>
<evidence type="ECO:0000313" key="10">
    <source>
        <dbReference type="EMBL" id="RDU47878.1"/>
    </source>
</evidence>
<evidence type="ECO:0000313" key="9">
    <source>
        <dbReference type="EMBL" id="MBC8603376.1"/>
    </source>
</evidence>
<dbReference type="EMBL" id="JACRTI010000056">
    <property type="protein sequence ID" value="MBC8603376.1"/>
    <property type="molecule type" value="Genomic_DNA"/>
</dbReference>
<name>A0A3D8HAB0_9BACT</name>
<evidence type="ECO:0000256" key="4">
    <source>
        <dbReference type="ARBA" id="ARBA00022452"/>
    </source>
</evidence>
<keyword evidence="8" id="KW-0732">Signal</keyword>
<comment type="caution">
    <text evidence="10">The sequence shown here is derived from an EMBL/GenBank/DDBJ whole genome shotgun (WGS) entry which is preliminary data.</text>
</comment>
<dbReference type="InterPro" id="IPR051906">
    <property type="entry name" value="TolC-like"/>
</dbReference>
<dbReference type="Pfam" id="PF02321">
    <property type="entry name" value="OEP"/>
    <property type="match status" value="2"/>
</dbReference>
<dbReference type="Proteomes" id="UP000256321">
    <property type="component" value="Unassembled WGS sequence"/>
</dbReference>
<evidence type="ECO:0000256" key="1">
    <source>
        <dbReference type="ARBA" id="ARBA00004442"/>
    </source>
</evidence>
<sequence>MRYWTRYSLLLLLIFTKPAAGNAQQQAYPLSLDELFRLGTENSLRLQASRMQEAIAGEEEKTARTLQLPDISVGATTGYIGQSTIFRQGLSKPTHPDMPDWSHNYNVEVAQPLYQGGKIRNTIRRATLQRQVASLSTAGDQADVKLSLLRQYMDLFALYKETEVLARNIEESDRRLADIRRMWKEGIVTRNDEIRSELQLTNDQLALREANDNISIVSQQLDIVLGLDESLLIRPDTTLLAASTSLSSCEAYIQQAYSNYPGLQIARYNTRLAENDIRLSRADYLPSLSIHAGNTLSRPLTSTMEDMFANNWNVALSLSYNLSSLYRNKHKMQEARQYVSLRHNAEEQMMQQIRVNVRTAYIRHQEAIDRVKALTLSVSQAEENYRIVNNRYLNQLSILTDLLDASSVRLNAELQLTTAQSEAVYTYYQLMHACGNL</sequence>
<keyword evidence="5" id="KW-0812">Transmembrane</keyword>
<keyword evidence="3" id="KW-0813">Transport</keyword>
<comment type="similarity">
    <text evidence="2">Belongs to the outer membrane factor (OMF) (TC 1.B.17) family.</text>
</comment>
<keyword evidence="12" id="KW-1185">Reference proteome</keyword>
<evidence type="ECO:0000256" key="7">
    <source>
        <dbReference type="ARBA" id="ARBA00023237"/>
    </source>
</evidence>
<gene>
    <name evidence="10" type="ORF">DWU89_17215</name>
    <name evidence="9" type="ORF">H8784_16810</name>
</gene>
<reference evidence="9 12" key="2">
    <citation type="submission" date="2020-08" db="EMBL/GenBank/DDBJ databases">
        <title>Genome public.</title>
        <authorList>
            <person name="Liu C."/>
            <person name="Sun Q."/>
        </authorList>
    </citation>
    <scope>NUCLEOTIDE SEQUENCE [LARGE SCALE GENOMIC DNA]</scope>
    <source>
        <strain evidence="9 12">426_9</strain>
    </source>
</reference>